<feature type="transmembrane region" description="Helical" evidence="8">
    <location>
        <begin position="195"/>
        <end position="217"/>
    </location>
</feature>
<evidence type="ECO:0000256" key="8">
    <source>
        <dbReference type="SAM" id="Phobius"/>
    </source>
</evidence>
<feature type="transmembrane region" description="Helical" evidence="8">
    <location>
        <begin position="253"/>
        <end position="271"/>
    </location>
</feature>
<feature type="transmembrane region" description="Helical" evidence="8">
    <location>
        <begin position="6"/>
        <end position="24"/>
    </location>
</feature>
<dbReference type="Pfam" id="PF03547">
    <property type="entry name" value="Mem_trans"/>
    <property type="match status" value="1"/>
</dbReference>
<comment type="subcellular location">
    <subcellularLocation>
        <location evidence="1">Cell membrane</location>
        <topology evidence="1">Multi-pass membrane protein</topology>
    </subcellularLocation>
</comment>
<dbReference type="Proteomes" id="UP000191931">
    <property type="component" value="Unassembled WGS sequence"/>
</dbReference>
<reference evidence="9 10" key="1">
    <citation type="submission" date="2017-03" db="EMBL/GenBank/DDBJ databases">
        <authorList>
            <person name="Afonso C.L."/>
            <person name="Miller P.J."/>
            <person name="Scott M.A."/>
            <person name="Spackman E."/>
            <person name="Goraichik I."/>
            <person name="Dimitrov K.M."/>
            <person name="Suarez D.L."/>
            <person name="Swayne D.E."/>
        </authorList>
    </citation>
    <scope>NUCLEOTIDE SEQUENCE [LARGE SCALE GENOMIC DNA]</scope>
    <source>
        <strain evidence="9">PRJEB14757</strain>
    </source>
</reference>
<dbReference type="GO" id="GO:0005886">
    <property type="term" value="C:plasma membrane"/>
    <property type="evidence" value="ECO:0007669"/>
    <property type="project" value="UniProtKB-SubCell"/>
</dbReference>
<evidence type="ECO:0000256" key="7">
    <source>
        <dbReference type="ARBA" id="ARBA00023136"/>
    </source>
</evidence>
<evidence type="ECO:0000256" key="2">
    <source>
        <dbReference type="ARBA" id="ARBA00010145"/>
    </source>
</evidence>
<gene>
    <name evidence="9" type="ORF">MTBBW1_1630028</name>
</gene>
<dbReference type="RefSeq" id="WP_080805443.1">
    <property type="nucleotide sequence ID" value="NZ_LT828550.1"/>
</dbReference>
<organism evidence="9 10">
    <name type="scientific">Desulfamplus magnetovallimortis</name>
    <dbReference type="NCBI Taxonomy" id="1246637"/>
    <lineage>
        <taxon>Bacteria</taxon>
        <taxon>Pseudomonadati</taxon>
        <taxon>Thermodesulfobacteriota</taxon>
        <taxon>Desulfobacteria</taxon>
        <taxon>Desulfobacterales</taxon>
        <taxon>Desulfobacteraceae</taxon>
        <taxon>Desulfamplus</taxon>
    </lineage>
</organism>
<feature type="transmembrane region" description="Helical" evidence="8">
    <location>
        <begin position="99"/>
        <end position="116"/>
    </location>
</feature>
<sequence length="304" mass="33049">MVFNTLFPVFAMILMGRLLKLTGFTGQEFFKNADRLVYYIFFPCMLFWKIGGASADALPDPSLPFAALCAVMLVFSITTLFIAFTGVPDFQAGTFSQSCYRFNTYIGLAIVLNAQGEAGVVTFGILAGFLIPVINVLSISILIWFSGRNYSSRARFARLLKALLSNPLIVACISGIIFSRLGLFFPPAIDNFFRMISMVTLPLALLSIGSTFSFAAVRGNIALSVVSALFKMGMLPLAGLLFMIHFGVTGESFKTGLIFFCLPTSTAIYVLSSQMNSDTELAAASIVFSTMMSIFSLSMVLSIM</sequence>
<feature type="transmembrane region" description="Helical" evidence="8">
    <location>
        <begin position="65"/>
        <end position="87"/>
    </location>
</feature>
<keyword evidence="6 8" id="KW-1133">Transmembrane helix</keyword>
<evidence type="ECO:0000256" key="4">
    <source>
        <dbReference type="ARBA" id="ARBA00022475"/>
    </source>
</evidence>
<proteinExistence type="inferred from homology"/>
<dbReference type="PANTHER" id="PTHR36838:SF4">
    <property type="entry name" value="AUXIN EFFLUX CARRIER FAMILY PROTEIN"/>
    <property type="match status" value="1"/>
</dbReference>
<keyword evidence="5 8" id="KW-0812">Transmembrane</keyword>
<dbReference type="InterPro" id="IPR004776">
    <property type="entry name" value="Mem_transp_PIN-like"/>
</dbReference>
<feature type="transmembrane region" description="Helical" evidence="8">
    <location>
        <begin position="229"/>
        <end position="247"/>
    </location>
</feature>
<accession>A0A1W1H979</accession>
<name>A0A1W1H979_9BACT</name>
<dbReference type="InterPro" id="IPR038770">
    <property type="entry name" value="Na+/solute_symporter_sf"/>
</dbReference>
<protein>
    <submittedName>
        <fullName evidence="9">Auxin Efflux Carrier</fullName>
    </submittedName>
</protein>
<dbReference type="GO" id="GO:0055085">
    <property type="term" value="P:transmembrane transport"/>
    <property type="evidence" value="ECO:0007669"/>
    <property type="project" value="InterPro"/>
</dbReference>
<evidence type="ECO:0000313" key="10">
    <source>
        <dbReference type="Proteomes" id="UP000191931"/>
    </source>
</evidence>
<evidence type="ECO:0000256" key="5">
    <source>
        <dbReference type="ARBA" id="ARBA00022692"/>
    </source>
</evidence>
<keyword evidence="10" id="KW-1185">Reference proteome</keyword>
<dbReference type="STRING" id="1246637.MTBBW1_1630028"/>
<evidence type="ECO:0000256" key="3">
    <source>
        <dbReference type="ARBA" id="ARBA00022448"/>
    </source>
</evidence>
<dbReference type="AlphaFoldDB" id="A0A1W1H979"/>
<feature type="transmembrane region" description="Helical" evidence="8">
    <location>
        <begin position="283"/>
        <end position="303"/>
    </location>
</feature>
<keyword evidence="7 8" id="KW-0472">Membrane</keyword>
<evidence type="ECO:0000256" key="6">
    <source>
        <dbReference type="ARBA" id="ARBA00022989"/>
    </source>
</evidence>
<feature type="transmembrane region" description="Helical" evidence="8">
    <location>
        <begin position="36"/>
        <end position="53"/>
    </location>
</feature>
<dbReference type="PANTHER" id="PTHR36838">
    <property type="entry name" value="AUXIN EFFLUX CARRIER FAMILY PROTEIN"/>
    <property type="match status" value="1"/>
</dbReference>
<evidence type="ECO:0000313" key="9">
    <source>
        <dbReference type="EMBL" id="SLM28918.1"/>
    </source>
</evidence>
<feature type="transmembrane region" description="Helical" evidence="8">
    <location>
        <begin position="168"/>
        <end position="189"/>
    </location>
</feature>
<comment type="similarity">
    <text evidence="2">Belongs to the auxin efflux carrier (TC 2.A.69) family.</text>
</comment>
<keyword evidence="3" id="KW-0813">Transport</keyword>
<dbReference type="Gene3D" id="1.20.1530.20">
    <property type="match status" value="1"/>
</dbReference>
<keyword evidence="4" id="KW-1003">Cell membrane</keyword>
<feature type="transmembrane region" description="Helical" evidence="8">
    <location>
        <begin position="122"/>
        <end position="147"/>
    </location>
</feature>
<dbReference type="EMBL" id="FWEV01000072">
    <property type="protein sequence ID" value="SLM28918.1"/>
    <property type="molecule type" value="Genomic_DNA"/>
</dbReference>
<dbReference type="OrthoDB" id="9805563at2"/>
<evidence type="ECO:0000256" key="1">
    <source>
        <dbReference type="ARBA" id="ARBA00004651"/>
    </source>
</evidence>